<dbReference type="STRING" id="36849.OXPF_25580"/>
<dbReference type="OrthoDB" id="9812960at2"/>
<dbReference type="GO" id="GO:0003677">
    <property type="term" value="F:DNA binding"/>
    <property type="evidence" value="ECO:0007669"/>
    <property type="project" value="UniProtKB-KW"/>
</dbReference>
<dbReference type="GO" id="GO:0003700">
    <property type="term" value="F:DNA-binding transcription factor activity"/>
    <property type="evidence" value="ECO:0007669"/>
    <property type="project" value="TreeGrafter"/>
</dbReference>
<comment type="caution">
    <text evidence="3">The sequence shown here is derived from an EMBL/GenBank/DDBJ whole genome shotgun (WGS) entry which is preliminary data.</text>
</comment>
<protein>
    <submittedName>
        <fullName evidence="3">HTH-type transcriptional repressor RghR</fullName>
    </submittedName>
</protein>
<proteinExistence type="predicted"/>
<dbReference type="Pfam" id="PF12844">
    <property type="entry name" value="HTH_19"/>
    <property type="match status" value="1"/>
</dbReference>
<gene>
    <name evidence="3" type="primary">rghR</name>
    <name evidence="3" type="ORF">OXPF_25580</name>
</gene>
<dbReference type="PANTHER" id="PTHR46797">
    <property type="entry name" value="HTH-TYPE TRANSCRIPTIONAL REGULATOR"/>
    <property type="match status" value="1"/>
</dbReference>
<dbReference type="RefSeq" id="WP_054875589.1">
    <property type="nucleotide sequence ID" value="NZ_LKET01000033.1"/>
</dbReference>
<dbReference type="InterPro" id="IPR001387">
    <property type="entry name" value="Cro/C1-type_HTH"/>
</dbReference>
<dbReference type="InterPro" id="IPR050807">
    <property type="entry name" value="TransReg_Diox_bact_type"/>
</dbReference>
<dbReference type="Proteomes" id="UP000050326">
    <property type="component" value="Unassembled WGS sequence"/>
</dbReference>
<evidence type="ECO:0000313" key="3">
    <source>
        <dbReference type="EMBL" id="KPU43853.1"/>
    </source>
</evidence>
<organism evidence="3 4">
    <name type="scientific">Oxobacter pfennigii</name>
    <dbReference type="NCBI Taxonomy" id="36849"/>
    <lineage>
        <taxon>Bacteria</taxon>
        <taxon>Bacillati</taxon>
        <taxon>Bacillota</taxon>
        <taxon>Clostridia</taxon>
        <taxon>Eubacteriales</taxon>
        <taxon>Clostridiaceae</taxon>
        <taxon>Oxobacter</taxon>
    </lineage>
</organism>
<keyword evidence="1" id="KW-0238">DNA-binding</keyword>
<name>A0A0P8WZE9_9CLOT</name>
<sequence>MDSIVFGKFLRGLRESKDISIRQLSMQSGVSSSYISLLENGKRSIPKPDILEKLAPCLSIDYEDFMEKAGYIDEKKGEPLVLSHFKIHMDKEDIEISLIDIMNYIEKNQNLTIGGHKLSEESRRLLMQAIEIGLKNAKEIAARRYKTNRNKRKVKP</sequence>
<dbReference type="PANTHER" id="PTHR46797:SF1">
    <property type="entry name" value="METHYLPHOSPHONATE SYNTHASE"/>
    <property type="match status" value="1"/>
</dbReference>
<evidence type="ECO:0000313" key="4">
    <source>
        <dbReference type="Proteomes" id="UP000050326"/>
    </source>
</evidence>
<dbReference type="SMART" id="SM00530">
    <property type="entry name" value="HTH_XRE"/>
    <property type="match status" value="1"/>
</dbReference>
<keyword evidence="4" id="KW-1185">Reference proteome</keyword>
<dbReference type="Gene3D" id="1.10.260.40">
    <property type="entry name" value="lambda repressor-like DNA-binding domains"/>
    <property type="match status" value="1"/>
</dbReference>
<reference evidence="3 4" key="1">
    <citation type="submission" date="2015-09" db="EMBL/GenBank/DDBJ databases">
        <title>Genome sequence of Oxobacter pfennigii DSM 3222.</title>
        <authorList>
            <person name="Poehlein A."/>
            <person name="Bengelsdorf F.R."/>
            <person name="Schiel-Bengelsdorf B."/>
            <person name="Duerre P."/>
            <person name="Daniel R."/>
        </authorList>
    </citation>
    <scope>NUCLEOTIDE SEQUENCE [LARGE SCALE GENOMIC DNA]</scope>
    <source>
        <strain evidence="3 4">DSM 3222</strain>
    </source>
</reference>
<dbReference type="SUPFAM" id="SSF47413">
    <property type="entry name" value="lambda repressor-like DNA-binding domains"/>
    <property type="match status" value="1"/>
</dbReference>
<dbReference type="GO" id="GO:0005829">
    <property type="term" value="C:cytosol"/>
    <property type="evidence" value="ECO:0007669"/>
    <property type="project" value="TreeGrafter"/>
</dbReference>
<dbReference type="AlphaFoldDB" id="A0A0P8WZE9"/>
<dbReference type="PROSITE" id="PS50943">
    <property type="entry name" value="HTH_CROC1"/>
    <property type="match status" value="1"/>
</dbReference>
<feature type="domain" description="HTH cro/C1-type" evidence="2">
    <location>
        <begin position="10"/>
        <end position="65"/>
    </location>
</feature>
<evidence type="ECO:0000256" key="1">
    <source>
        <dbReference type="ARBA" id="ARBA00023125"/>
    </source>
</evidence>
<dbReference type="InterPro" id="IPR010982">
    <property type="entry name" value="Lambda_DNA-bd_dom_sf"/>
</dbReference>
<dbReference type="CDD" id="cd00093">
    <property type="entry name" value="HTH_XRE"/>
    <property type="match status" value="1"/>
</dbReference>
<dbReference type="EMBL" id="LKET01000033">
    <property type="protein sequence ID" value="KPU43853.1"/>
    <property type="molecule type" value="Genomic_DNA"/>
</dbReference>
<accession>A0A0P8WZE9</accession>
<evidence type="ECO:0000259" key="2">
    <source>
        <dbReference type="PROSITE" id="PS50943"/>
    </source>
</evidence>